<sequence>MSPRREPSALCLLPEDTHTIDITEFFHTKETQHQLQQPLNSSVHTSLSDIPTTTIDSTTKHLNKSFLDMTQFFSQANLLASVPLSGQANLPEGAHVIDDPWSAAVNEVIWQKTAAEFVVDSTDCFLISESAALVHPGRVLDFGE</sequence>
<dbReference type="EMBL" id="CAAALY010069754">
    <property type="protein sequence ID" value="VEL24801.1"/>
    <property type="molecule type" value="Genomic_DNA"/>
</dbReference>
<comment type="caution">
    <text evidence="1">The sequence shown here is derived from an EMBL/GenBank/DDBJ whole genome shotgun (WGS) entry which is preliminary data.</text>
</comment>
<name>A0A3S5AIS5_9PLAT</name>
<organism evidence="1 2">
    <name type="scientific">Protopolystoma xenopodis</name>
    <dbReference type="NCBI Taxonomy" id="117903"/>
    <lineage>
        <taxon>Eukaryota</taxon>
        <taxon>Metazoa</taxon>
        <taxon>Spiralia</taxon>
        <taxon>Lophotrochozoa</taxon>
        <taxon>Platyhelminthes</taxon>
        <taxon>Monogenea</taxon>
        <taxon>Polyopisthocotylea</taxon>
        <taxon>Polystomatidea</taxon>
        <taxon>Polystomatidae</taxon>
        <taxon>Protopolystoma</taxon>
    </lineage>
</organism>
<protein>
    <submittedName>
        <fullName evidence="1">Uncharacterized protein</fullName>
    </submittedName>
</protein>
<proteinExistence type="predicted"/>
<dbReference type="AlphaFoldDB" id="A0A3S5AIS5"/>
<accession>A0A3S5AIS5</accession>
<gene>
    <name evidence="1" type="ORF">PXEA_LOCUS18241</name>
</gene>
<evidence type="ECO:0000313" key="2">
    <source>
        <dbReference type="Proteomes" id="UP000784294"/>
    </source>
</evidence>
<keyword evidence="2" id="KW-1185">Reference proteome</keyword>
<dbReference type="Proteomes" id="UP000784294">
    <property type="component" value="Unassembled WGS sequence"/>
</dbReference>
<evidence type="ECO:0000313" key="1">
    <source>
        <dbReference type="EMBL" id="VEL24801.1"/>
    </source>
</evidence>
<reference evidence="1" key="1">
    <citation type="submission" date="2018-11" db="EMBL/GenBank/DDBJ databases">
        <authorList>
            <consortium name="Pathogen Informatics"/>
        </authorList>
    </citation>
    <scope>NUCLEOTIDE SEQUENCE</scope>
</reference>